<reference evidence="2" key="1">
    <citation type="submission" date="2015-11" db="EMBL/GenBank/DDBJ databases">
        <authorList>
            <person name="Wang J."/>
            <person name="Wang L."/>
            <person name="Wang F."/>
            <person name="Cao G."/>
        </authorList>
    </citation>
    <scope>NUCLEOTIDE SEQUENCE [LARGE SCALE GENOMIC DNA]</scope>
    <source>
        <strain evidence="2">gdw1</strain>
    </source>
</reference>
<comment type="caution">
    <text evidence="1">The sequence shown here is derived from an EMBL/GenBank/DDBJ whole genome shotgun (WGS) entry which is preliminary data.</text>
</comment>
<evidence type="ECO:0000313" key="1">
    <source>
        <dbReference type="EMBL" id="ODA90475.1"/>
    </source>
</evidence>
<dbReference type="EMBL" id="LNZG01000012">
    <property type="protein sequence ID" value="ODA90475.1"/>
    <property type="molecule type" value="Genomic_DNA"/>
</dbReference>
<proteinExistence type="predicted"/>
<dbReference type="OrthoDB" id="5020598at2"/>
<dbReference type="RefSeq" id="WP_041767491.1">
    <property type="nucleotide sequence ID" value="NZ_LNZG01000012.1"/>
</dbReference>
<dbReference type="Proteomes" id="UP000094426">
    <property type="component" value="Unassembled WGS sequence"/>
</dbReference>
<name>A0A1E2SKS9_LEIXY</name>
<evidence type="ECO:0000313" key="2">
    <source>
        <dbReference type="Proteomes" id="UP000094426"/>
    </source>
</evidence>
<protein>
    <submittedName>
        <fullName evidence="1">Uncharacterized protein</fullName>
    </submittedName>
</protein>
<gene>
    <name evidence="1" type="ORF">ATY41_02305</name>
</gene>
<sequence>MVHTSVFDPAEVPALTKGSEDAYPGILGIVQRVGDELKAERVSAETFDAMVTAHARVIREYCARIYT</sequence>
<accession>A0A1E2SKS9</accession>
<dbReference type="AlphaFoldDB" id="A0A1E2SKS9"/>
<organism evidence="1 2">
    <name type="scientific">Leifsonia xyli subsp. xyli</name>
    <dbReference type="NCBI Taxonomy" id="59736"/>
    <lineage>
        <taxon>Bacteria</taxon>
        <taxon>Bacillati</taxon>
        <taxon>Actinomycetota</taxon>
        <taxon>Actinomycetes</taxon>
        <taxon>Micrococcales</taxon>
        <taxon>Microbacteriaceae</taxon>
        <taxon>Leifsonia</taxon>
    </lineage>
</organism>